<sequence length="201" mass="21674">MTVENRRRRTTKEERGEQGSHNVVDNVDGSNQRKQGTLALNGNSQLKQGNSVATMVESSVAKIMAAMQPNPGKKSPAKKKLTGLNSNIEQLEVVSIMVDHVMEVVLQETVGDSDKHMVVTLTKRKQSKHGSVREFPALAEGGVGGDVSGAHAHANKITPNQVIVEVDVPKPLELANSMDSTAPLEPLEYYSDAQIGSSFSF</sequence>
<reference evidence="2 3" key="1">
    <citation type="journal article" date="2024" name="G3 (Bethesda)">
        <title>Genome assembly of Hibiscus sabdariffa L. provides insights into metabolisms of medicinal natural products.</title>
        <authorList>
            <person name="Kim T."/>
        </authorList>
    </citation>
    <scope>NUCLEOTIDE SEQUENCE [LARGE SCALE GENOMIC DNA]</scope>
    <source>
        <strain evidence="2">TK-2024</strain>
        <tissue evidence="2">Old leaves</tissue>
    </source>
</reference>
<accession>A0ABR2EP29</accession>
<organism evidence="2 3">
    <name type="scientific">Hibiscus sabdariffa</name>
    <name type="common">roselle</name>
    <dbReference type="NCBI Taxonomy" id="183260"/>
    <lineage>
        <taxon>Eukaryota</taxon>
        <taxon>Viridiplantae</taxon>
        <taxon>Streptophyta</taxon>
        <taxon>Embryophyta</taxon>
        <taxon>Tracheophyta</taxon>
        <taxon>Spermatophyta</taxon>
        <taxon>Magnoliopsida</taxon>
        <taxon>eudicotyledons</taxon>
        <taxon>Gunneridae</taxon>
        <taxon>Pentapetalae</taxon>
        <taxon>rosids</taxon>
        <taxon>malvids</taxon>
        <taxon>Malvales</taxon>
        <taxon>Malvaceae</taxon>
        <taxon>Malvoideae</taxon>
        <taxon>Hibiscus</taxon>
    </lineage>
</organism>
<gene>
    <name evidence="2" type="ORF">V6N12_035900</name>
</gene>
<evidence type="ECO:0000313" key="2">
    <source>
        <dbReference type="EMBL" id="KAK8563760.1"/>
    </source>
</evidence>
<proteinExistence type="predicted"/>
<keyword evidence="3" id="KW-1185">Reference proteome</keyword>
<dbReference type="Proteomes" id="UP001472677">
    <property type="component" value="Unassembled WGS sequence"/>
</dbReference>
<protein>
    <submittedName>
        <fullName evidence="2">Uncharacterized protein</fullName>
    </submittedName>
</protein>
<name>A0ABR2EP29_9ROSI</name>
<evidence type="ECO:0000313" key="3">
    <source>
        <dbReference type="Proteomes" id="UP001472677"/>
    </source>
</evidence>
<feature type="compositionally biased region" description="Polar residues" evidence="1">
    <location>
        <begin position="19"/>
        <end position="36"/>
    </location>
</feature>
<feature type="region of interest" description="Disordered" evidence="1">
    <location>
        <begin position="1"/>
        <end position="36"/>
    </location>
</feature>
<comment type="caution">
    <text evidence="2">The sequence shown here is derived from an EMBL/GenBank/DDBJ whole genome shotgun (WGS) entry which is preliminary data.</text>
</comment>
<evidence type="ECO:0000256" key="1">
    <source>
        <dbReference type="SAM" id="MobiDB-lite"/>
    </source>
</evidence>
<dbReference type="EMBL" id="JBBPBM010000011">
    <property type="protein sequence ID" value="KAK8563760.1"/>
    <property type="molecule type" value="Genomic_DNA"/>
</dbReference>
<feature type="compositionally biased region" description="Basic residues" evidence="1">
    <location>
        <begin position="1"/>
        <end position="10"/>
    </location>
</feature>